<sequence length="700" mass="77138">MIRRRQKTKTQKSPLRFRLNLLFFIAFLLLAILVAQLGYLQIVYGNKFESQIEQTDKTVVTGNVPRGMVYDAQGRTLVGNSSENAITYTKSINVKSNEMLATAEKLTKYLTVPSTILQQQDIVDYFLADNNYYKKVVAKLPKSQKYDSEGNDLSASKVYKNVSQYVAKHRDLTLTTEQKEVATLYKKMSGAFQLSTVYLKDDGVTEDEIAQVGEHLSELPGVGVGTNWTRNYPSGSILTSILGTVTTEKQGLPADSLTSMLKTGYSRNDRVGNSYLEKEYESILRGTKSQTQVTVNNDNQVLSEVTQYAGSKGGNLNLTIDSKYQTAVENALKSQFAAAKEAGYTGYSDGAYAIAMDPKTGAIKAMAGIRNDPETNKVTDDALGNINRTFVMGSIVKPATVLGAFMDGVITPDDNTLPDDAIYLPASPIKKSWYPAGTFKTMTAQRALAISSNTYMMHLAMLESNAKYTPNKYIKMNDNIFEKLRDQYQRFGLGYKTGIDLPGEIDGYLGSTTNEYNAIKYGSALDESYGNYDAYTLIQVAQYASTVANGGYRMQPYIVDSIQKTTKSGEKGAVIYQHTPEILNRVDFTNAQLKVVKQGMYDAVNGNDPFMTASALRGMAQKVAAKTGTAQSFYYDQNNPDNTNPPATITHSFIGYAPANDPKVVVAVVMPNFTSDSKSTYSLALAKTMFQDYFKMEGTN</sequence>
<evidence type="ECO:0000313" key="13">
    <source>
        <dbReference type="EMBL" id="KRM79664.1"/>
    </source>
</evidence>
<evidence type="ECO:0000256" key="6">
    <source>
        <dbReference type="ARBA" id="ARBA00022984"/>
    </source>
</evidence>
<dbReference type="GO" id="GO:0009252">
    <property type="term" value="P:peptidoglycan biosynthetic process"/>
    <property type="evidence" value="ECO:0007669"/>
    <property type="project" value="UniProtKB-KW"/>
</dbReference>
<evidence type="ECO:0000259" key="12">
    <source>
        <dbReference type="Pfam" id="PF03717"/>
    </source>
</evidence>
<dbReference type="GO" id="GO:0008658">
    <property type="term" value="F:penicillin binding"/>
    <property type="evidence" value="ECO:0007669"/>
    <property type="project" value="InterPro"/>
</dbReference>
<dbReference type="Gene3D" id="3.90.1310.10">
    <property type="entry name" value="Penicillin-binding protein 2a (Domain 2)"/>
    <property type="match status" value="1"/>
</dbReference>
<evidence type="ECO:0000256" key="1">
    <source>
        <dbReference type="ARBA" id="ARBA00004162"/>
    </source>
</evidence>
<dbReference type="Gene3D" id="1.10.10.1230">
    <property type="entry name" value="Penicillin-binding protein, N-terminal non-catalytic domain, head sub-domain"/>
    <property type="match status" value="1"/>
</dbReference>
<feature type="domain" description="Penicillin-binding protein dimerisation" evidence="12">
    <location>
        <begin position="63"/>
        <end position="305"/>
    </location>
</feature>
<dbReference type="Pfam" id="PF03717">
    <property type="entry name" value="PBP_dimer"/>
    <property type="match status" value="1"/>
</dbReference>
<dbReference type="Gene3D" id="3.40.710.10">
    <property type="entry name" value="DD-peptidase/beta-lactamase superfamily"/>
    <property type="match status" value="1"/>
</dbReference>
<feature type="transmembrane region" description="Helical" evidence="10">
    <location>
        <begin position="21"/>
        <end position="44"/>
    </location>
</feature>
<keyword evidence="8 10" id="KW-0472">Membrane</keyword>
<reference evidence="13 14" key="1">
    <citation type="journal article" date="2015" name="Genome Announc.">
        <title>Expanding the biotechnology potential of lactobacilli through comparative genomics of 213 strains and associated genera.</title>
        <authorList>
            <person name="Sun Z."/>
            <person name="Harris H.M."/>
            <person name="McCann A."/>
            <person name="Guo C."/>
            <person name="Argimon S."/>
            <person name="Zhang W."/>
            <person name="Yang X."/>
            <person name="Jeffery I.B."/>
            <person name="Cooney J.C."/>
            <person name="Kagawa T.F."/>
            <person name="Liu W."/>
            <person name="Song Y."/>
            <person name="Salvetti E."/>
            <person name="Wrobel A."/>
            <person name="Rasinkangas P."/>
            <person name="Parkhill J."/>
            <person name="Rea M.C."/>
            <person name="O'Sullivan O."/>
            <person name="Ritari J."/>
            <person name="Douillard F.P."/>
            <person name="Paul Ross R."/>
            <person name="Yang R."/>
            <person name="Briner A.E."/>
            <person name="Felis G.E."/>
            <person name="de Vos W.M."/>
            <person name="Barrangou R."/>
            <person name="Klaenhammer T.R."/>
            <person name="Caufield P.W."/>
            <person name="Cui Y."/>
            <person name="Zhang H."/>
            <person name="O'Toole P.W."/>
        </authorList>
    </citation>
    <scope>NUCLEOTIDE SEQUENCE [LARGE SCALE GENOMIC DNA]</scope>
    <source>
        <strain evidence="13 14">DSM 20335</strain>
    </source>
</reference>
<dbReference type="GO" id="GO:0005886">
    <property type="term" value="C:plasma membrane"/>
    <property type="evidence" value="ECO:0007669"/>
    <property type="project" value="UniProtKB-SubCell"/>
</dbReference>
<dbReference type="EMBL" id="AYYK01000002">
    <property type="protein sequence ID" value="KRM79664.1"/>
    <property type="molecule type" value="Genomic_DNA"/>
</dbReference>
<evidence type="ECO:0000259" key="11">
    <source>
        <dbReference type="Pfam" id="PF00905"/>
    </source>
</evidence>
<dbReference type="InterPro" id="IPR001460">
    <property type="entry name" value="PCN-bd_Tpept"/>
</dbReference>
<dbReference type="SUPFAM" id="SSF56519">
    <property type="entry name" value="Penicillin binding protein dimerisation domain"/>
    <property type="match status" value="1"/>
</dbReference>
<evidence type="ECO:0000313" key="14">
    <source>
        <dbReference type="Proteomes" id="UP000051813"/>
    </source>
</evidence>
<evidence type="ECO:0000256" key="8">
    <source>
        <dbReference type="ARBA" id="ARBA00023136"/>
    </source>
</evidence>
<gene>
    <name evidence="13" type="ORF">FC84_GL000968</name>
</gene>
<feature type="domain" description="Penicillin-binding protein transpeptidase" evidence="11">
    <location>
        <begin position="352"/>
        <end position="690"/>
    </location>
</feature>
<dbReference type="PANTHER" id="PTHR30627:SF2">
    <property type="entry name" value="PEPTIDOGLYCAN D,D-TRANSPEPTIDASE MRDA"/>
    <property type="match status" value="1"/>
</dbReference>
<proteinExistence type="inferred from homology"/>
<evidence type="ECO:0000256" key="10">
    <source>
        <dbReference type="SAM" id="Phobius"/>
    </source>
</evidence>
<dbReference type="GO" id="GO:0071555">
    <property type="term" value="P:cell wall organization"/>
    <property type="evidence" value="ECO:0007669"/>
    <property type="project" value="UniProtKB-KW"/>
</dbReference>
<keyword evidence="9" id="KW-0961">Cell wall biogenesis/degradation</keyword>
<dbReference type="InterPro" id="IPR005311">
    <property type="entry name" value="PBP_dimer"/>
</dbReference>
<keyword evidence="6" id="KW-0573">Peptidoglycan synthesis</keyword>
<dbReference type="InterPro" id="IPR050515">
    <property type="entry name" value="Beta-lactam/transpept"/>
</dbReference>
<dbReference type="GO" id="GO:0071972">
    <property type="term" value="F:peptidoglycan L,D-transpeptidase activity"/>
    <property type="evidence" value="ECO:0007669"/>
    <property type="project" value="TreeGrafter"/>
</dbReference>
<dbReference type="SUPFAM" id="SSF56601">
    <property type="entry name" value="beta-lactamase/transpeptidase-like"/>
    <property type="match status" value="1"/>
</dbReference>
<dbReference type="OrthoDB" id="9770103at2"/>
<name>A0A0R2BKI3_9LACO</name>
<comment type="subcellular location">
    <subcellularLocation>
        <location evidence="1">Cell membrane</location>
        <topology evidence="1">Single-pass membrane protein</topology>
    </subcellularLocation>
</comment>
<dbReference type="AlphaFoldDB" id="A0A0R2BKI3"/>
<dbReference type="InterPro" id="IPR012338">
    <property type="entry name" value="Beta-lactam/transpept-like"/>
</dbReference>
<dbReference type="PANTHER" id="PTHR30627">
    <property type="entry name" value="PEPTIDOGLYCAN D,D-TRANSPEPTIDASE"/>
    <property type="match status" value="1"/>
</dbReference>
<protein>
    <submittedName>
        <fullName evidence="13">Bifuntional dimerization transpeptidase</fullName>
    </submittedName>
</protein>
<comment type="similarity">
    <text evidence="2">Belongs to the transpeptidase family.</text>
</comment>
<keyword evidence="5" id="KW-0133">Cell shape</keyword>
<keyword evidence="3" id="KW-1003">Cell membrane</keyword>
<evidence type="ECO:0000256" key="7">
    <source>
        <dbReference type="ARBA" id="ARBA00022989"/>
    </source>
</evidence>
<dbReference type="Proteomes" id="UP000051813">
    <property type="component" value="Unassembled WGS sequence"/>
</dbReference>
<organism evidence="13 14">
    <name type="scientific">Lapidilactobacillus dextrinicus DSM 20335</name>
    <dbReference type="NCBI Taxonomy" id="1423738"/>
    <lineage>
        <taxon>Bacteria</taxon>
        <taxon>Bacillati</taxon>
        <taxon>Bacillota</taxon>
        <taxon>Bacilli</taxon>
        <taxon>Lactobacillales</taxon>
        <taxon>Lactobacillaceae</taxon>
        <taxon>Lapidilactobacillus</taxon>
    </lineage>
</organism>
<evidence type="ECO:0000256" key="2">
    <source>
        <dbReference type="ARBA" id="ARBA00007171"/>
    </source>
</evidence>
<dbReference type="InterPro" id="IPR036138">
    <property type="entry name" value="PBP_dimer_sf"/>
</dbReference>
<evidence type="ECO:0000256" key="5">
    <source>
        <dbReference type="ARBA" id="ARBA00022960"/>
    </source>
</evidence>
<dbReference type="RefSeq" id="WP_057754345.1">
    <property type="nucleotide sequence ID" value="NZ_AYYK01000002.1"/>
</dbReference>
<dbReference type="STRING" id="1423738.FC84_GL000968"/>
<comment type="caution">
    <text evidence="13">The sequence shown here is derived from an EMBL/GenBank/DDBJ whole genome shotgun (WGS) entry which is preliminary data.</text>
</comment>
<evidence type="ECO:0000256" key="9">
    <source>
        <dbReference type="ARBA" id="ARBA00023316"/>
    </source>
</evidence>
<accession>A0A0R2BKI3</accession>
<keyword evidence="4 10" id="KW-0812">Transmembrane</keyword>
<dbReference type="Pfam" id="PF00905">
    <property type="entry name" value="Transpeptidase"/>
    <property type="match status" value="1"/>
</dbReference>
<dbReference type="PATRIC" id="fig|1423738.3.peg.977"/>
<evidence type="ECO:0000256" key="4">
    <source>
        <dbReference type="ARBA" id="ARBA00022692"/>
    </source>
</evidence>
<dbReference type="GO" id="GO:0008360">
    <property type="term" value="P:regulation of cell shape"/>
    <property type="evidence" value="ECO:0007669"/>
    <property type="project" value="UniProtKB-KW"/>
</dbReference>
<keyword evidence="7 10" id="KW-1133">Transmembrane helix</keyword>
<evidence type="ECO:0000256" key="3">
    <source>
        <dbReference type="ARBA" id="ARBA00022475"/>
    </source>
</evidence>
<keyword evidence="14" id="KW-1185">Reference proteome</keyword>